<dbReference type="OrthoDB" id="7594379at2"/>
<dbReference type="AlphaFoldDB" id="A0A0F4NPK1"/>
<gene>
    <name evidence="1" type="ORF">TW81_02190</name>
</gene>
<accession>A0A0F4NPK1</accession>
<dbReference type="Pfam" id="PF03237">
    <property type="entry name" value="Terminase_6N"/>
    <property type="match status" value="1"/>
</dbReference>
<sequence length="236" mass="26727">MQNFEHLTRAEKLELVALLEEKARRDKYRQAELLFPDDGELRRELYPKHMEFFEAGALHKERCFMAGNRTGKTVAAGYEIRCHLTGKYPNWWNGKRFDRPNNWMAAGDTNASTRDIIQSKLVGTDLNDLGTGLIGKDDVADFDRKSGVPNGIEQLYVKHISGGTSVLKLRSYDQGRKIFQGSEEDGIWFDEECPQDVYSEALIRTMTTQGITMLTFTPLSGLTPLVVDFLKSAGQI</sequence>
<reference evidence="1 2" key="1">
    <citation type="journal article" date="2015" name="BMC Genomics">
        <title>Genome mining reveals unlocked bioactive potential of marine Gram-negative bacteria.</title>
        <authorList>
            <person name="Machado H."/>
            <person name="Sonnenschein E.C."/>
            <person name="Melchiorsen J."/>
            <person name="Gram L."/>
        </authorList>
    </citation>
    <scope>NUCLEOTIDE SEQUENCE [LARGE SCALE GENOMIC DNA]</scope>
    <source>
        <strain evidence="1 2">S2757</strain>
    </source>
</reference>
<dbReference type="EMBL" id="JXXV01000006">
    <property type="protein sequence ID" value="KJY84824.1"/>
    <property type="molecule type" value="Genomic_DNA"/>
</dbReference>
<dbReference type="RefSeq" id="WP_052706127.1">
    <property type="nucleotide sequence ID" value="NZ_JXXV01000006.1"/>
</dbReference>
<proteinExistence type="predicted"/>
<evidence type="ECO:0000313" key="2">
    <source>
        <dbReference type="Proteomes" id="UP000033673"/>
    </source>
</evidence>
<organism evidence="1 2">
    <name type="scientific">Vibrio galatheae</name>
    <dbReference type="NCBI Taxonomy" id="579748"/>
    <lineage>
        <taxon>Bacteria</taxon>
        <taxon>Pseudomonadati</taxon>
        <taxon>Pseudomonadota</taxon>
        <taxon>Gammaproteobacteria</taxon>
        <taxon>Vibrionales</taxon>
        <taxon>Vibrionaceae</taxon>
        <taxon>Vibrio</taxon>
    </lineage>
</organism>
<comment type="caution">
    <text evidence="1">The sequence shown here is derived from an EMBL/GenBank/DDBJ whole genome shotgun (WGS) entry which is preliminary data.</text>
</comment>
<protein>
    <submittedName>
        <fullName evidence="1">Uncharacterized protein</fullName>
    </submittedName>
</protein>
<name>A0A0F4NPK1_9VIBR</name>
<dbReference type="Proteomes" id="UP000033673">
    <property type="component" value="Unassembled WGS sequence"/>
</dbReference>
<dbReference type="PATRIC" id="fig|579748.3.peg.455"/>
<evidence type="ECO:0000313" key="1">
    <source>
        <dbReference type="EMBL" id="KJY84824.1"/>
    </source>
</evidence>
<keyword evidence="2" id="KW-1185">Reference proteome</keyword>
<dbReference type="STRING" id="579748.TW81_02190"/>